<evidence type="ECO:0000256" key="7">
    <source>
        <dbReference type="ARBA" id="ARBA00022723"/>
    </source>
</evidence>
<feature type="compositionally biased region" description="Polar residues" evidence="25">
    <location>
        <begin position="307"/>
        <end position="320"/>
    </location>
</feature>
<evidence type="ECO:0000259" key="27">
    <source>
        <dbReference type="Pfam" id="PF20510"/>
    </source>
</evidence>
<keyword evidence="10" id="KW-0223">Dioxygenase</keyword>
<dbReference type="InterPro" id="IPR027417">
    <property type="entry name" value="P-loop_NTPase"/>
</dbReference>
<evidence type="ECO:0000256" key="15">
    <source>
        <dbReference type="ARBA" id="ARBA00030235"/>
    </source>
</evidence>
<dbReference type="Pfam" id="PF04209">
    <property type="entry name" value="HgmA_C"/>
    <property type="match status" value="1"/>
</dbReference>
<dbReference type="NCBIfam" id="TIGR01015">
    <property type="entry name" value="hmgA"/>
    <property type="match status" value="1"/>
</dbReference>
<comment type="catalytic activity">
    <reaction evidence="20">
        <text>homogentisate + O2 = 4-maleylacetoacetate + H(+)</text>
        <dbReference type="Rhea" id="RHEA:15449"/>
        <dbReference type="ChEBI" id="CHEBI:15378"/>
        <dbReference type="ChEBI" id="CHEBI:15379"/>
        <dbReference type="ChEBI" id="CHEBI:16169"/>
        <dbReference type="ChEBI" id="CHEBI:17105"/>
        <dbReference type="EC" id="1.13.11.5"/>
    </reaction>
    <physiologicalReaction direction="left-to-right" evidence="20">
        <dbReference type="Rhea" id="RHEA:15450"/>
    </physiologicalReaction>
</comment>
<feature type="binding site" evidence="24">
    <location>
        <position position="673"/>
    </location>
    <ligand>
        <name>homogentisate</name>
        <dbReference type="ChEBI" id="CHEBI:16169"/>
    </ligand>
</feature>
<evidence type="ECO:0000256" key="11">
    <source>
        <dbReference type="ARBA" id="ARBA00023002"/>
    </source>
</evidence>
<evidence type="ECO:0000256" key="6">
    <source>
        <dbReference type="ARBA" id="ARBA00018757"/>
    </source>
</evidence>
<dbReference type="FunFam" id="3.40.50.300:FF:000525">
    <property type="entry name" value="rab-like protein 3 isoform X1"/>
    <property type="match status" value="1"/>
</dbReference>
<keyword evidence="11" id="KW-0560">Oxidoreductase</keyword>
<evidence type="ECO:0000256" key="20">
    <source>
        <dbReference type="ARBA" id="ARBA00050477"/>
    </source>
</evidence>
<evidence type="ECO:0000256" key="2">
    <source>
        <dbReference type="ARBA" id="ARBA00004704"/>
    </source>
</evidence>
<feature type="binding site" evidence="24">
    <location>
        <position position="637"/>
    </location>
    <ligand>
        <name>Fe cation</name>
        <dbReference type="ChEBI" id="CHEBI:24875"/>
    </ligand>
</feature>
<dbReference type="GO" id="GO:0006559">
    <property type="term" value="P:L-phenylalanine catabolic process"/>
    <property type="evidence" value="ECO:0007669"/>
    <property type="project" value="UniProtKB-UniPathway"/>
</dbReference>
<dbReference type="PANTHER" id="PTHR11056:SF0">
    <property type="entry name" value="HOMOGENTISATE 1,2-DIOXYGENASE"/>
    <property type="match status" value="1"/>
</dbReference>
<dbReference type="GO" id="GO:0046872">
    <property type="term" value="F:metal ion binding"/>
    <property type="evidence" value="ECO:0007669"/>
    <property type="project" value="UniProtKB-KW"/>
</dbReference>
<dbReference type="AlphaFoldDB" id="A0A8K1LLA7"/>
<dbReference type="InterPro" id="IPR014710">
    <property type="entry name" value="RmlC-like_jellyroll"/>
</dbReference>
<dbReference type="Pfam" id="PF08477">
    <property type="entry name" value="Roc"/>
    <property type="match status" value="1"/>
</dbReference>
<dbReference type="EMBL" id="SWJQ01000251">
    <property type="protein sequence ID" value="TRZ17778.1"/>
    <property type="molecule type" value="Genomic_DNA"/>
</dbReference>
<evidence type="ECO:0000256" key="10">
    <source>
        <dbReference type="ARBA" id="ARBA00022964"/>
    </source>
</evidence>
<evidence type="ECO:0000256" key="17">
    <source>
        <dbReference type="ARBA" id="ARBA00033225"/>
    </source>
</evidence>
<keyword evidence="13" id="KW-0342">GTP-binding</keyword>
<dbReference type="SUPFAM" id="SSF52540">
    <property type="entry name" value="P-loop containing nucleoside triphosphate hydrolases"/>
    <property type="match status" value="1"/>
</dbReference>
<name>A0A8K1LLA7_9PASS</name>
<comment type="cofactor">
    <cofactor evidence="1 24">
        <name>Fe cation</name>
        <dbReference type="ChEBI" id="CHEBI:24875"/>
    </cofactor>
</comment>
<dbReference type="GO" id="GO:0004411">
    <property type="term" value="F:homogentisate 1,2-dioxygenase activity"/>
    <property type="evidence" value="ECO:0007669"/>
    <property type="project" value="UniProtKB-EC"/>
</dbReference>
<proteinExistence type="inferred from homology"/>
<dbReference type="Pfam" id="PF20510">
    <property type="entry name" value="HgmA_N"/>
    <property type="match status" value="1"/>
</dbReference>
<feature type="binding site" evidence="24">
    <location>
        <position position="652"/>
    </location>
    <ligand>
        <name>homogentisate</name>
        <dbReference type="ChEBI" id="CHEBI:16169"/>
    </ligand>
</feature>
<dbReference type="CDD" id="cd07000">
    <property type="entry name" value="cupin_HGO_N"/>
    <property type="match status" value="1"/>
</dbReference>
<dbReference type="SMART" id="SM00175">
    <property type="entry name" value="RAB"/>
    <property type="match status" value="1"/>
</dbReference>
<reference evidence="28" key="1">
    <citation type="submission" date="2019-04" db="EMBL/GenBank/DDBJ databases">
        <title>Genome assembly of Zosterops borbonicus 15179.</title>
        <authorList>
            <person name="Leroy T."/>
            <person name="Anselmetti Y."/>
            <person name="Tilak M.-K."/>
            <person name="Nabholz B."/>
        </authorList>
    </citation>
    <scope>NUCLEOTIDE SEQUENCE</scope>
    <source>
        <strain evidence="28">HGM_15179</strain>
        <tissue evidence="28">Muscle</tissue>
    </source>
</reference>
<dbReference type="Proteomes" id="UP000796761">
    <property type="component" value="Unassembled WGS sequence"/>
</dbReference>
<dbReference type="PRINTS" id="PR00449">
    <property type="entry name" value="RASTRNSFRMNG"/>
</dbReference>
<dbReference type="GO" id="GO:0005737">
    <property type="term" value="C:cytoplasm"/>
    <property type="evidence" value="ECO:0007669"/>
    <property type="project" value="TreeGrafter"/>
</dbReference>
<comment type="similarity">
    <text evidence="3">Belongs to the small GTPase superfamily. Rab family.</text>
</comment>
<dbReference type="Gene3D" id="3.40.50.300">
    <property type="entry name" value="P-loop containing nucleotide triphosphate hydrolases"/>
    <property type="match status" value="1"/>
</dbReference>
<keyword evidence="12 24" id="KW-0408">Iron</keyword>
<feature type="domain" description="Homogentisate 1,2-dioxygenase C-terminal" evidence="26">
    <location>
        <begin position="583"/>
        <end position="736"/>
    </location>
</feature>
<evidence type="ECO:0000256" key="14">
    <source>
        <dbReference type="ARBA" id="ARBA00023232"/>
    </source>
</evidence>
<evidence type="ECO:0000256" key="19">
    <source>
        <dbReference type="ARBA" id="ARBA00045267"/>
    </source>
</evidence>
<feature type="active site" description="Proton acceptor" evidence="23">
    <location>
        <position position="594"/>
    </location>
</feature>
<dbReference type="EC" id="1.13.11.5" evidence="5"/>
<evidence type="ECO:0000256" key="12">
    <source>
        <dbReference type="ARBA" id="ARBA00023004"/>
    </source>
</evidence>
<gene>
    <name evidence="28" type="ORF">HGM15179_009328</name>
</gene>
<dbReference type="OrthoDB" id="1689029at2759"/>
<comment type="subunit">
    <text evidence="22">Homohexamer arranged as a dimer of trimers.</text>
</comment>
<comment type="pathway">
    <text evidence="2">Amino-acid degradation; L-phenylalanine degradation; acetoacetate and fumarate from L-phenylalanine: step 4/6.</text>
</comment>
<keyword evidence="29" id="KW-1185">Reference proteome</keyword>
<evidence type="ECO:0000256" key="23">
    <source>
        <dbReference type="PIRSR" id="PIRSR605708-1"/>
    </source>
</evidence>
<evidence type="ECO:0000256" key="21">
    <source>
        <dbReference type="ARBA" id="ARBA00055954"/>
    </source>
</evidence>
<dbReference type="InterPro" id="IPR025662">
    <property type="entry name" value="Sigma_54_int_dom_ATP-bd_1"/>
</dbReference>
<comment type="function">
    <text evidence="19">Required for KRAS signaling regulation and modulation of cell proliferation. Regulator of KRAS prenylation, and probably prenylation of other small GTPases. Required for lymphocyte development and function. Not required for myeloid cell development.</text>
</comment>
<evidence type="ECO:0000256" key="3">
    <source>
        <dbReference type="ARBA" id="ARBA00006270"/>
    </source>
</evidence>
<dbReference type="PROSITE" id="PS00675">
    <property type="entry name" value="SIGMA54_INTERACT_1"/>
    <property type="match status" value="1"/>
</dbReference>
<evidence type="ECO:0000256" key="1">
    <source>
        <dbReference type="ARBA" id="ARBA00001962"/>
    </source>
</evidence>
<evidence type="ECO:0000256" key="5">
    <source>
        <dbReference type="ARBA" id="ARBA00013127"/>
    </source>
</evidence>
<keyword evidence="9" id="KW-0828">Tyrosine catabolism</keyword>
<evidence type="ECO:0000256" key="13">
    <source>
        <dbReference type="ARBA" id="ARBA00023134"/>
    </source>
</evidence>
<feature type="region of interest" description="Disordered" evidence="25">
    <location>
        <begin position="300"/>
        <end position="320"/>
    </location>
</feature>
<dbReference type="SUPFAM" id="SSF51182">
    <property type="entry name" value="RmlC-like cupins"/>
    <property type="match status" value="1"/>
</dbReference>
<dbReference type="Gene3D" id="2.60.120.10">
    <property type="entry name" value="Jelly Rolls"/>
    <property type="match status" value="1"/>
</dbReference>
<dbReference type="GO" id="GO:0006572">
    <property type="term" value="P:L-tyrosine catabolic process"/>
    <property type="evidence" value="ECO:0007669"/>
    <property type="project" value="UniProtKB-KW"/>
</dbReference>
<evidence type="ECO:0000259" key="26">
    <source>
        <dbReference type="Pfam" id="PF04209"/>
    </source>
</evidence>
<comment type="similarity">
    <text evidence="4">Belongs to the homogentisate dioxygenase family.</text>
</comment>
<dbReference type="GO" id="GO:0005525">
    <property type="term" value="F:GTP binding"/>
    <property type="evidence" value="ECO:0007669"/>
    <property type="project" value="UniProtKB-KW"/>
</dbReference>
<keyword evidence="7 24" id="KW-0479">Metal-binding</keyword>
<evidence type="ECO:0000256" key="22">
    <source>
        <dbReference type="ARBA" id="ARBA00063284"/>
    </source>
</evidence>
<evidence type="ECO:0000256" key="24">
    <source>
        <dbReference type="PIRSR" id="PIRSR605708-2"/>
    </source>
</evidence>
<accession>A0A8K1LLA7</accession>
<protein>
    <recommendedName>
        <fullName evidence="6">Homogentisate 1,2-dioxygenase</fullName>
        <ecNumber evidence="5">1.13.11.5</ecNumber>
    </recommendedName>
    <alternativeName>
        <fullName evidence="15">Homogentisate oxygenase</fullName>
    </alternativeName>
    <alternativeName>
        <fullName evidence="16">Homogentisic acid oxidase</fullName>
    </alternativeName>
    <alternativeName>
        <fullName evidence="17">Homogentisicase</fullName>
    </alternativeName>
    <alternativeName>
        <fullName evidence="18">Rab-like protein 3</fullName>
    </alternativeName>
</protein>
<dbReference type="PANTHER" id="PTHR11056">
    <property type="entry name" value="HOMOGENTISATE 1,2-DIOXYGENASE"/>
    <property type="match status" value="1"/>
</dbReference>
<keyword evidence="8" id="KW-0547">Nucleotide-binding</keyword>
<dbReference type="InterPro" id="IPR011051">
    <property type="entry name" value="RmlC_Cupin_sf"/>
</dbReference>
<evidence type="ECO:0000256" key="18">
    <source>
        <dbReference type="ARBA" id="ARBA00041166"/>
    </source>
</evidence>
<feature type="binding site" evidence="24">
    <location>
        <position position="643"/>
    </location>
    <ligand>
        <name>Fe cation</name>
        <dbReference type="ChEBI" id="CHEBI:24875"/>
    </ligand>
</feature>
<dbReference type="PROSITE" id="PS51419">
    <property type="entry name" value="RAB"/>
    <property type="match status" value="1"/>
</dbReference>
<sequence>MAALDRVKVLVLGDSGVGKSSLVHLLCHNQVLGNPSWTVGCSVDVRIHDYKEGTPEEKTYYIELWDVGGSVGSASSVKSTRAVFYNLLNGIILVHDLTNKKSSQNLYRWSLEALNRDVAPTGVLVTNGDYDREQFGDNQIPLLVIGTKLDQIPETKRNEVLTRTAFLAEDFNAEEINLDCTNPRYLAAGSSNAVKLSRFFDKVIEKRYFLRDGNQVIEKRYFLRDGNQAEVCAQVLCSRGVSEGGSCSWNLLGVKARHALDNVMNPESTCRDLEMNMFLRIHAVQELYQRDRNGVWGLAGASEEQEQTSTRAEAQPKESTAPYSMRVLGAQNNPQVCPYGLYAEQLSGSAFTCPRPTNKRSWLYRILPSVCHKPFKPLEEGHLTHDWDEIEPDPNQLRWKPFEIPKAPQNKMDFVSGLHTLCGAGEPRGRNGIAVHIFVCNTSMIDRCLYNSDGDFLIVPQQGKLLITTEFGKMLVEPNEICVIQQGMRFSVEVFGETRGYILEVYGAHFELPDLGPIGANGLANPRDFLVPVAWYEDRQVPGGYTVISKYQGKLFAAQQDHSPYNVVAWHGNYTPYKYHLEKFMVINAVAFDHADPSIFTVLTAKTTRAGVALADFVIFPPRWGVANNTFRPPYYHRNCMSEFMGLIKGHYEAKEEGFQPGGGSLHSMMTPHGPDADCFEKASKAKLEPERVADGTMAFMFESSLSLAVTKWGLQTSNRLDKNYYKCWEPLKSHFNPKYK</sequence>
<feature type="domain" description="Homogentisate 1,2-dioxygenase N-terminal" evidence="27">
    <location>
        <begin position="330"/>
        <end position="581"/>
    </location>
</feature>
<feature type="binding site" evidence="24">
    <location>
        <position position="673"/>
    </location>
    <ligand>
        <name>Fe cation</name>
        <dbReference type="ChEBI" id="CHEBI:24875"/>
    </ligand>
</feature>
<evidence type="ECO:0000256" key="16">
    <source>
        <dbReference type="ARBA" id="ARBA00030437"/>
    </source>
</evidence>
<dbReference type="UniPathway" id="UPA00139">
    <property type="reaction ID" value="UER00339"/>
</dbReference>
<dbReference type="InterPro" id="IPR046452">
    <property type="entry name" value="HgmA_N"/>
</dbReference>
<evidence type="ECO:0000256" key="25">
    <source>
        <dbReference type="SAM" id="MobiDB-lite"/>
    </source>
</evidence>
<evidence type="ECO:0000313" key="28">
    <source>
        <dbReference type="EMBL" id="TRZ17778.1"/>
    </source>
</evidence>
<dbReference type="FunFam" id="2.60.120.10:FF:000026">
    <property type="entry name" value="Homogentisate 1,2-dioxygenase"/>
    <property type="match status" value="1"/>
</dbReference>
<evidence type="ECO:0000256" key="4">
    <source>
        <dbReference type="ARBA" id="ARBA00007757"/>
    </source>
</evidence>
<keyword evidence="14" id="KW-0585">Phenylalanine catabolism</keyword>
<comment type="function">
    <text evidence="21">Catalyzes the conversion of homogentisate to maleylacetoacetate.</text>
</comment>
<organism evidence="28 29">
    <name type="scientific">Zosterops borbonicus</name>
    <dbReference type="NCBI Taxonomy" id="364589"/>
    <lineage>
        <taxon>Eukaryota</taxon>
        <taxon>Metazoa</taxon>
        <taxon>Chordata</taxon>
        <taxon>Craniata</taxon>
        <taxon>Vertebrata</taxon>
        <taxon>Euteleostomi</taxon>
        <taxon>Archelosauria</taxon>
        <taxon>Archosauria</taxon>
        <taxon>Dinosauria</taxon>
        <taxon>Saurischia</taxon>
        <taxon>Theropoda</taxon>
        <taxon>Coelurosauria</taxon>
        <taxon>Aves</taxon>
        <taxon>Neognathae</taxon>
        <taxon>Neoaves</taxon>
        <taxon>Telluraves</taxon>
        <taxon>Australaves</taxon>
        <taxon>Passeriformes</taxon>
        <taxon>Sylvioidea</taxon>
        <taxon>Zosteropidae</taxon>
        <taxon>Zosterops</taxon>
    </lineage>
</organism>
<comment type="caution">
    <text evidence="28">The sequence shown here is derived from an EMBL/GenBank/DDBJ whole genome shotgun (WGS) entry which is preliminary data.</text>
</comment>
<evidence type="ECO:0000313" key="29">
    <source>
        <dbReference type="Proteomes" id="UP000796761"/>
    </source>
</evidence>
<dbReference type="InterPro" id="IPR046451">
    <property type="entry name" value="HgmA_C"/>
</dbReference>
<evidence type="ECO:0000256" key="9">
    <source>
        <dbReference type="ARBA" id="ARBA00022878"/>
    </source>
</evidence>
<dbReference type="CDD" id="cd04102">
    <property type="entry name" value="RabL3"/>
    <property type="match status" value="1"/>
</dbReference>
<evidence type="ECO:0000256" key="8">
    <source>
        <dbReference type="ARBA" id="ARBA00022741"/>
    </source>
</evidence>
<dbReference type="InterPro" id="IPR005708">
    <property type="entry name" value="Homogentis_dOase"/>
</dbReference>